<name>A0A8B3E8H1_VIBHA</name>
<dbReference type="SUPFAM" id="SSF101386">
    <property type="entry name" value="all-alpha NTP pyrophosphatases"/>
    <property type="match status" value="1"/>
</dbReference>
<feature type="domain" description="NTP pyrophosphohydrolase MazG-like" evidence="2">
    <location>
        <begin position="27"/>
        <end position="93"/>
    </location>
</feature>
<evidence type="ECO:0000259" key="2">
    <source>
        <dbReference type="Pfam" id="PF03819"/>
    </source>
</evidence>
<comment type="caution">
    <text evidence="3">The sequence shown here is derived from an EMBL/GenBank/DDBJ whole genome shotgun (WGS) entry which is preliminary data.</text>
</comment>
<keyword evidence="1" id="KW-0175">Coiled coil</keyword>
<keyword evidence="3" id="KW-0378">Hydrolase</keyword>
<dbReference type="GO" id="GO:0016787">
    <property type="term" value="F:hydrolase activity"/>
    <property type="evidence" value="ECO:0007669"/>
    <property type="project" value="UniProtKB-KW"/>
</dbReference>
<reference evidence="3 4" key="1">
    <citation type="submission" date="2018-08" db="EMBL/GenBank/DDBJ databases">
        <title>Vibrio harveyi strains pathogenic to white snook Centropomus viridis Lockington (1877) and potential probiotic bacteria.</title>
        <authorList>
            <person name="Soto-Rodriguez S."/>
            <person name="Gomez-Gil B."/>
            <person name="Lozano-Olvera R."/>
        </authorList>
    </citation>
    <scope>NUCLEOTIDE SEQUENCE [LARGE SCALE GENOMIC DNA]</scope>
    <source>
        <strain evidence="3 4">CAIM 1508</strain>
    </source>
</reference>
<accession>A0A8B3E8H1</accession>
<gene>
    <name evidence="3" type="ORF">DS957_018735</name>
</gene>
<dbReference type="InterPro" id="IPR004518">
    <property type="entry name" value="MazG-like_dom"/>
</dbReference>
<organism evidence="3 4">
    <name type="scientific">Vibrio harveyi</name>
    <name type="common">Beneckea harveyi</name>
    <dbReference type="NCBI Taxonomy" id="669"/>
    <lineage>
        <taxon>Bacteria</taxon>
        <taxon>Pseudomonadati</taxon>
        <taxon>Pseudomonadota</taxon>
        <taxon>Gammaproteobacteria</taxon>
        <taxon>Vibrionales</taxon>
        <taxon>Vibrionaceae</taxon>
        <taxon>Vibrio</taxon>
    </lineage>
</organism>
<evidence type="ECO:0000256" key="1">
    <source>
        <dbReference type="SAM" id="Coils"/>
    </source>
</evidence>
<protein>
    <submittedName>
        <fullName evidence="3">Nucleotide pyrophosphohydrolase</fullName>
    </submittedName>
</protein>
<dbReference type="Proteomes" id="UP000253437">
    <property type="component" value="Unassembled WGS sequence"/>
</dbReference>
<dbReference type="Pfam" id="PF03819">
    <property type="entry name" value="MazG"/>
    <property type="match status" value="1"/>
</dbReference>
<dbReference type="AlphaFoldDB" id="A0A8B3E8H1"/>
<dbReference type="EMBL" id="QOUW02000087">
    <property type="protein sequence ID" value="RIW09234.1"/>
    <property type="molecule type" value="Genomic_DNA"/>
</dbReference>
<feature type="coiled-coil region" evidence="1">
    <location>
        <begin position="80"/>
        <end position="124"/>
    </location>
</feature>
<proteinExistence type="predicted"/>
<dbReference type="RefSeq" id="WP_017818769.1">
    <property type="nucleotide sequence ID" value="NZ_BJKR01000015.1"/>
</dbReference>
<evidence type="ECO:0000313" key="4">
    <source>
        <dbReference type="Proteomes" id="UP000253437"/>
    </source>
</evidence>
<dbReference type="Gene3D" id="1.10.287.1080">
    <property type="entry name" value="MazG-like"/>
    <property type="match status" value="1"/>
</dbReference>
<evidence type="ECO:0000313" key="3">
    <source>
        <dbReference type="EMBL" id="RIW09234.1"/>
    </source>
</evidence>
<sequence length="125" mass="14780">MESFKALFDIARRKAEYDKNNTWYRGSETYFDALHKELEEVSEEIAKERLCYLEDELGDVLWNYLNILMALEKEQGIDPYSVLNRAVEKYQARVTAIENNGSWAEVKADQKEKLQQEYQGKMNEN</sequence>